<evidence type="ECO:0000313" key="3">
    <source>
        <dbReference type="Proteomes" id="UP001372834"/>
    </source>
</evidence>
<gene>
    <name evidence="2" type="ORF">RUM43_002345</name>
</gene>
<accession>A0AAN8NUG4</accession>
<organism evidence="2 3">
    <name type="scientific">Polyplax serrata</name>
    <name type="common">Common mouse louse</name>
    <dbReference type="NCBI Taxonomy" id="468196"/>
    <lineage>
        <taxon>Eukaryota</taxon>
        <taxon>Metazoa</taxon>
        <taxon>Ecdysozoa</taxon>
        <taxon>Arthropoda</taxon>
        <taxon>Hexapoda</taxon>
        <taxon>Insecta</taxon>
        <taxon>Pterygota</taxon>
        <taxon>Neoptera</taxon>
        <taxon>Paraneoptera</taxon>
        <taxon>Psocodea</taxon>
        <taxon>Troctomorpha</taxon>
        <taxon>Phthiraptera</taxon>
        <taxon>Anoplura</taxon>
        <taxon>Polyplacidae</taxon>
        <taxon>Polyplax</taxon>
    </lineage>
</organism>
<comment type="caution">
    <text evidence="2">The sequence shown here is derived from an EMBL/GenBank/DDBJ whole genome shotgun (WGS) entry which is preliminary data.</text>
</comment>
<evidence type="ECO:0000313" key="2">
    <source>
        <dbReference type="EMBL" id="KAK6628530.1"/>
    </source>
</evidence>
<sequence>MYHPIEDQERNPRSYVLTQMDPSVTEDECHDLLLKPRQTQRTIGLYLKKVPGPEEKEESGPEPSEEKSQFTLTTGNHGLEREVKRNKGFWVDKPQNWAHLVYKLRDKYTVDIPKKETKGQGVFCRPKYMELDYHIKLANAGLLYSDEEISDSENEEEPDTTACMPLRKIKYKKCDPCKPKKAEKEPEVEQPPKDLVEEVMRKGEKPKFKKIPSGCQCDYYGEHGTHPSVWDNPFDDRMDMLRQHEMNKYMRPYKCEILNKYYEENPPMKFQPRDPGAKRTFPIYLSSNL</sequence>
<dbReference type="Proteomes" id="UP001372834">
    <property type="component" value="Unassembled WGS sequence"/>
</dbReference>
<dbReference type="AlphaFoldDB" id="A0AAN8NUG4"/>
<dbReference type="EMBL" id="JAWJWE010000036">
    <property type="protein sequence ID" value="KAK6628530.1"/>
    <property type="molecule type" value="Genomic_DNA"/>
</dbReference>
<evidence type="ECO:0000256" key="1">
    <source>
        <dbReference type="SAM" id="MobiDB-lite"/>
    </source>
</evidence>
<proteinExistence type="predicted"/>
<protein>
    <submittedName>
        <fullName evidence="2">Uncharacterized protein</fullName>
    </submittedName>
</protein>
<name>A0AAN8NUG4_POLSC</name>
<feature type="region of interest" description="Disordered" evidence="1">
    <location>
        <begin position="48"/>
        <end position="71"/>
    </location>
</feature>
<reference evidence="2 3" key="1">
    <citation type="submission" date="2023-10" db="EMBL/GenBank/DDBJ databases">
        <title>Genomes of two closely related lineages of the louse Polyplax serrata with different host specificities.</title>
        <authorList>
            <person name="Martinu J."/>
            <person name="Tarabai H."/>
            <person name="Stefka J."/>
            <person name="Hypsa V."/>
        </authorList>
    </citation>
    <scope>NUCLEOTIDE SEQUENCE [LARGE SCALE GENOMIC DNA]</scope>
    <source>
        <strain evidence="2">HR10_N</strain>
    </source>
</reference>